<dbReference type="InterPro" id="IPR019658">
    <property type="entry name" value="DUF2515"/>
</dbReference>
<keyword evidence="2" id="KW-1185">Reference proteome</keyword>
<name>A0A495ACN9_9BACI</name>
<proteinExistence type="predicted"/>
<evidence type="ECO:0000313" key="2">
    <source>
        <dbReference type="Proteomes" id="UP000269301"/>
    </source>
</evidence>
<dbReference type="EMBL" id="RBZP01000001">
    <property type="protein sequence ID" value="RKQ37632.1"/>
    <property type="molecule type" value="Genomic_DNA"/>
</dbReference>
<comment type="caution">
    <text evidence="1">The sequence shown here is derived from an EMBL/GenBank/DDBJ whole genome shotgun (WGS) entry which is preliminary data.</text>
</comment>
<organism evidence="1 2">
    <name type="scientific">Oceanobacillus halophilus</name>
    <dbReference type="NCBI Taxonomy" id="930130"/>
    <lineage>
        <taxon>Bacteria</taxon>
        <taxon>Bacillati</taxon>
        <taxon>Bacillota</taxon>
        <taxon>Bacilli</taxon>
        <taxon>Bacillales</taxon>
        <taxon>Bacillaceae</taxon>
        <taxon>Oceanobacillus</taxon>
    </lineage>
</organism>
<evidence type="ECO:0000313" key="1">
    <source>
        <dbReference type="EMBL" id="RKQ37632.1"/>
    </source>
</evidence>
<dbReference type="OrthoDB" id="2690514at2"/>
<dbReference type="Pfam" id="PF10720">
    <property type="entry name" value="DUF2515"/>
    <property type="match status" value="1"/>
</dbReference>
<accession>A0A495ACN9</accession>
<protein>
    <submittedName>
        <fullName evidence="1">DUF2515 domain-containing protein</fullName>
    </submittedName>
</protein>
<dbReference type="RefSeq" id="WP_121202710.1">
    <property type="nucleotide sequence ID" value="NZ_RBZP01000001.1"/>
</dbReference>
<dbReference type="AlphaFoldDB" id="A0A495ACN9"/>
<dbReference type="Proteomes" id="UP000269301">
    <property type="component" value="Unassembled WGS sequence"/>
</dbReference>
<sequence length="315" mass="37985">MSNVQSYLYYISKVTKSKNMDNISRTKAYQKFYFRHPEIKWALLASVVSRNAGWNMTDLFIPSFQTVLGEKERMELFMTYERANWLIFSDAFPQLLIYQLSKQKRKPLFSLLSYFHVSSFMIKEWNHFWETYDEDRLMVALIINEQNVIHHPVIKQSYFKKQIFHKLPYLMQNYLFMSAVILPTRSARLYGVTVFQFTNLSKRIETGKRIANILFNNKIHPHILCFLQTVEHTGSRFDYEQFLRMSLPKSPMLRFVYPVVTHKDKIRNDWYKYRGVKSKWFQNNTKDKISHFGTSFYLKRHILKKYTSLKSRLFS</sequence>
<gene>
    <name evidence="1" type="ORF">D8M06_02175</name>
</gene>
<reference evidence="1 2" key="1">
    <citation type="journal article" date="2016" name="Int. J. Syst. Evol. Microbiol.">
        <title>Oceanobacillus halophilus sp. nov., a novel moderately halophilic bacterium from a hypersaline lake.</title>
        <authorList>
            <person name="Amoozegar M.A."/>
            <person name="Bagheri M."/>
            <person name="Makhdoumi A."/>
            <person name="Nikou M.M."/>
            <person name="Fazeli S.A.S."/>
            <person name="Schumann P."/>
            <person name="Sproer C."/>
            <person name="Sanchez-Porro C."/>
            <person name="Ventosa A."/>
        </authorList>
    </citation>
    <scope>NUCLEOTIDE SEQUENCE [LARGE SCALE GENOMIC DNA]</scope>
    <source>
        <strain evidence="1 2">DSM 23996</strain>
    </source>
</reference>